<protein>
    <recommendedName>
        <fullName evidence="5">Peptidase S1 domain-containing protein</fullName>
    </recommendedName>
</protein>
<dbReference type="STRING" id="469371.Tbis_2898"/>
<name>D6Y6V6_THEBD</name>
<dbReference type="InterPro" id="IPR009003">
    <property type="entry name" value="Peptidase_S1_PA"/>
</dbReference>
<dbReference type="InterPro" id="IPR050966">
    <property type="entry name" value="Glutamyl_endopeptidase"/>
</dbReference>
<keyword evidence="1" id="KW-0732">Signal</keyword>
<evidence type="ECO:0008006" key="5">
    <source>
        <dbReference type="Google" id="ProtNLM"/>
    </source>
</evidence>
<dbReference type="SUPFAM" id="SSF50494">
    <property type="entry name" value="Trypsin-like serine proteases"/>
    <property type="match status" value="1"/>
</dbReference>
<evidence type="ECO:0000256" key="1">
    <source>
        <dbReference type="ARBA" id="ARBA00022729"/>
    </source>
</evidence>
<dbReference type="AlphaFoldDB" id="D6Y6V6"/>
<evidence type="ECO:0000313" key="4">
    <source>
        <dbReference type="Proteomes" id="UP000006640"/>
    </source>
</evidence>
<evidence type="ECO:0000256" key="2">
    <source>
        <dbReference type="SAM" id="MobiDB-lite"/>
    </source>
</evidence>
<dbReference type="KEGG" id="tbi:Tbis_2898"/>
<keyword evidence="4" id="KW-1185">Reference proteome</keyword>
<organism evidence="3 4">
    <name type="scientific">Thermobispora bispora (strain ATCC 19993 / DSM 43833 / CBS 139.67 / JCM 10125 / KCTC 9307 / NBRC 14880 / R51)</name>
    <dbReference type="NCBI Taxonomy" id="469371"/>
    <lineage>
        <taxon>Bacteria</taxon>
        <taxon>Bacillati</taxon>
        <taxon>Actinomycetota</taxon>
        <taxon>Actinomycetes</taxon>
        <taxon>Streptosporangiales</taxon>
        <taxon>Streptosporangiaceae</taxon>
        <taxon>Thermobispora</taxon>
    </lineage>
</organism>
<gene>
    <name evidence="3" type="ordered locus">Tbis_2898</name>
</gene>
<feature type="compositionally biased region" description="Gly residues" evidence="2">
    <location>
        <begin position="392"/>
        <end position="407"/>
    </location>
</feature>
<dbReference type="eggNOG" id="COG3591">
    <property type="taxonomic scope" value="Bacteria"/>
</dbReference>
<dbReference type="Proteomes" id="UP000006640">
    <property type="component" value="Chromosome"/>
</dbReference>
<proteinExistence type="predicted"/>
<accession>D6Y6V6</accession>
<evidence type="ECO:0000313" key="3">
    <source>
        <dbReference type="EMBL" id="ADG89597.1"/>
    </source>
</evidence>
<dbReference type="Gene3D" id="2.40.10.10">
    <property type="entry name" value="Trypsin-like serine proteases"/>
    <property type="match status" value="1"/>
</dbReference>
<feature type="region of interest" description="Disordered" evidence="2">
    <location>
        <begin position="386"/>
        <end position="407"/>
    </location>
</feature>
<dbReference type="EMBL" id="CP001874">
    <property type="protein sequence ID" value="ADG89597.1"/>
    <property type="molecule type" value="Genomic_DNA"/>
</dbReference>
<reference evidence="3 4" key="1">
    <citation type="submission" date="2010-01" db="EMBL/GenBank/DDBJ databases">
        <title>The complete genome of Thermobispora bispora DSM 43833.</title>
        <authorList>
            <consortium name="US DOE Joint Genome Institute (JGI-PGF)"/>
            <person name="Lucas S."/>
            <person name="Copeland A."/>
            <person name="Lapidus A."/>
            <person name="Glavina del Rio T."/>
            <person name="Dalin E."/>
            <person name="Tice H."/>
            <person name="Bruce D."/>
            <person name="Goodwin L."/>
            <person name="Pitluck S."/>
            <person name="Kyrpides N."/>
            <person name="Mavromatis K."/>
            <person name="Ivanova N."/>
            <person name="Mikhailova N."/>
            <person name="Chertkov O."/>
            <person name="Brettin T."/>
            <person name="Detter J.C."/>
            <person name="Han C."/>
            <person name="Larimer F."/>
            <person name="Land M."/>
            <person name="Hauser L."/>
            <person name="Markowitz V."/>
            <person name="Cheng J.-F."/>
            <person name="Hugenholtz P."/>
            <person name="Woyke T."/>
            <person name="Wu D."/>
            <person name="Jando M."/>
            <person name="Schneider S."/>
            <person name="Klenk H.-P."/>
            <person name="Eisen J.A."/>
        </authorList>
    </citation>
    <scope>NUCLEOTIDE SEQUENCE [LARGE SCALE GENOMIC DNA]</scope>
    <source>
        <strain evidence="4">ATCC 19993 / DSM 43833 / CBS 139.67 / JCM 10125 / KCTC 9307 / NBRC 14880 / R51</strain>
    </source>
</reference>
<sequence length="407" mass="42511">MRRIPIWGLSWGAAALIGLIGSLVPAPALAYDITVSAPLTSEAQAASVLTYWLRDGGRALEAATPYRPDIAITPRRVLLGGPHPDGRPGSVSPGTAQRVAPASAKHVGPPRTLGKAFFVGADGRPHWCSATAVQSTHRNLVATAGHCVFDPASGKPHRRWIFIPGHQRGRFPYGIFLGKQAFTHRDFAKYRDADRDYAFVAVYDGLAPRGEVDLANRARYAAFTGGIAYRVKTGGTTRYVGVTLTRTGRLGDLVGGQGIAYNLLPGRSVRLAGHPAPAPGKTRAGGGDQTAGAPALWSGRTFKAEDAAIKAELLLGVRSTAPSLVDGALWLTGYRKSTGLGYLNGITIATAARDGAGVSPYFDGELFTVYTAARAARAEPISFGRTAKAGERGTGTAAGRGGGSGSR</sequence>
<dbReference type="PANTHER" id="PTHR15462">
    <property type="entry name" value="SERINE PROTEASE"/>
    <property type="match status" value="1"/>
</dbReference>
<dbReference type="InterPro" id="IPR043504">
    <property type="entry name" value="Peptidase_S1_PA_chymotrypsin"/>
</dbReference>
<dbReference type="HOGENOM" id="CLU_050832_0_0_11"/>